<feature type="domain" description="Integrase catalytic" evidence="1">
    <location>
        <begin position="1"/>
        <end position="77"/>
    </location>
</feature>
<name>A0AA38CG05_TAXCH</name>
<dbReference type="Gene3D" id="3.30.420.10">
    <property type="entry name" value="Ribonuclease H-like superfamily/Ribonuclease H"/>
    <property type="match status" value="1"/>
</dbReference>
<dbReference type="InterPro" id="IPR001584">
    <property type="entry name" value="Integrase_cat-core"/>
</dbReference>
<dbReference type="GO" id="GO:0015074">
    <property type="term" value="P:DNA integration"/>
    <property type="evidence" value="ECO:0007669"/>
    <property type="project" value="InterPro"/>
</dbReference>
<dbReference type="InterPro" id="IPR012337">
    <property type="entry name" value="RNaseH-like_sf"/>
</dbReference>
<evidence type="ECO:0000313" key="2">
    <source>
        <dbReference type="EMBL" id="KAH9295934.1"/>
    </source>
</evidence>
<reference evidence="2 3" key="1">
    <citation type="journal article" date="2021" name="Nat. Plants">
        <title>The Taxus genome provides insights into paclitaxel biosynthesis.</title>
        <authorList>
            <person name="Xiong X."/>
            <person name="Gou J."/>
            <person name="Liao Q."/>
            <person name="Li Y."/>
            <person name="Zhou Q."/>
            <person name="Bi G."/>
            <person name="Li C."/>
            <person name="Du R."/>
            <person name="Wang X."/>
            <person name="Sun T."/>
            <person name="Guo L."/>
            <person name="Liang H."/>
            <person name="Lu P."/>
            <person name="Wu Y."/>
            <person name="Zhang Z."/>
            <person name="Ro D.K."/>
            <person name="Shang Y."/>
            <person name="Huang S."/>
            <person name="Yan J."/>
        </authorList>
    </citation>
    <scope>NUCLEOTIDE SEQUENCE [LARGE SCALE GENOMIC DNA]</scope>
    <source>
        <strain evidence="2">Ta-2019</strain>
    </source>
</reference>
<feature type="non-terminal residue" evidence="2">
    <location>
        <position position="176"/>
    </location>
</feature>
<dbReference type="InterPro" id="IPR036397">
    <property type="entry name" value="RNaseH_sf"/>
</dbReference>
<dbReference type="AlphaFoldDB" id="A0AA38CG05"/>
<comment type="caution">
    <text evidence="2">The sequence shown here is derived from an EMBL/GenBank/DDBJ whole genome shotgun (WGS) entry which is preliminary data.</text>
</comment>
<dbReference type="PROSITE" id="PS50994">
    <property type="entry name" value="INTEGRASE"/>
    <property type="match status" value="1"/>
</dbReference>
<accession>A0AA38CG05</accession>
<dbReference type="PANTHER" id="PTHR48475:SF1">
    <property type="entry name" value="RNASE H TYPE-1 DOMAIN-CONTAINING PROTEIN"/>
    <property type="match status" value="1"/>
</dbReference>
<evidence type="ECO:0000259" key="1">
    <source>
        <dbReference type="PROSITE" id="PS50994"/>
    </source>
</evidence>
<dbReference type="PANTHER" id="PTHR48475">
    <property type="entry name" value="RIBONUCLEASE H"/>
    <property type="match status" value="1"/>
</dbReference>
<evidence type="ECO:0000313" key="3">
    <source>
        <dbReference type="Proteomes" id="UP000824469"/>
    </source>
</evidence>
<gene>
    <name evidence="2" type="ORF">KI387_039522</name>
</gene>
<feature type="non-terminal residue" evidence="2">
    <location>
        <position position="1"/>
    </location>
</feature>
<protein>
    <recommendedName>
        <fullName evidence="1">Integrase catalytic domain-containing protein</fullName>
    </recommendedName>
</protein>
<sequence>NLCDAFNIKLSFSSPYYPQANGQAKASNKNLRNILAKVTSRAGRDWHLHIPFALWAYRTSIHTPTGATPFSLIYGSEVVLPLEVQIPSLHVSLREFVSDEGYHQNHLAQLELLDEHHLNALEHHQIYLERVKRAYNNHLQHRDFKIGDLVLKENQNVTTLERSQCGKFAPNWMGPY</sequence>
<organism evidence="2 3">
    <name type="scientific">Taxus chinensis</name>
    <name type="common">Chinese yew</name>
    <name type="synonym">Taxus wallichiana var. chinensis</name>
    <dbReference type="NCBI Taxonomy" id="29808"/>
    <lineage>
        <taxon>Eukaryota</taxon>
        <taxon>Viridiplantae</taxon>
        <taxon>Streptophyta</taxon>
        <taxon>Embryophyta</taxon>
        <taxon>Tracheophyta</taxon>
        <taxon>Spermatophyta</taxon>
        <taxon>Pinopsida</taxon>
        <taxon>Pinidae</taxon>
        <taxon>Conifers II</taxon>
        <taxon>Cupressales</taxon>
        <taxon>Taxaceae</taxon>
        <taxon>Taxus</taxon>
    </lineage>
</organism>
<dbReference type="EMBL" id="JAHRHJ020000011">
    <property type="protein sequence ID" value="KAH9295934.1"/>
    <property type="molecule type" value="Genomic_DNA"/>
</dbReference>
<dbReference type="Proteomes" id="UP000824469">
    <property type="component" value="Unassembled WGS sequence"/>
</dbReference>
<dbReference type="SUPFAM" id="SSF53098">
    <property type="entry name" value="Ribonuclease H-like"/>
    <property type="match status" value="1"/>
</dbReference>
<dbReference type="GO" id="GO:0003676">
    <property type="term" value="F:nucleic acid binding"/>
    <property type="evidence" value="ECO:0007669"/>
    <property type="project" value="InterPro"/>
</dbReference>
<proteinExistence type="predicted"/>
<keyword evidence="3" id="KW-1185">Reference proteome</keyword>